<evidence type="ECO:0000256" key="1">
    <source>
        <dbReference type="ARBA" id="ARBA00002738"/>
    </source>
</evidence>
<evidence type="ECO:0000256" key="4">
    <source>
        <dbReference type="ARBA" id="ARBA00009461"/>
    </source>
</evidence>
<feature type="compositionally biased region" description="Basic residues" evidence="8">
    <location>
        <begin position="453"/>
        <end position="465"/>
    </location>
</feature>
<feature type="compositionally biased region" description="Polar residues" evidence="8">
    <location>
        <begin position="45"/>
        <end position="54"/>
    </location>
</feature>
<keyword evidence="7" id="KW-0539">Nucleus</keyword>
<keyword evidence="11" id="KW-1185">Reference proteome</keyword>
<evidence type="ECO:0000256" key="5">
    <source>
        <dbReference type="ARBA" id="ARBA00015162"/>
    </source>
</evidence>
<dbReference type="SMART" id="SM01312">
    <property type="entry name" value="RTC4"/>
    <property type="match status" value="1"/>
</dbReference>
<evidence type="ECO:0000256" key="7">
    <source>
        <dbReference type="ARBA" id="ARBA00023242"/>
    </source>
</evidence>
<feature type="region of interest" description="Disordered" evidence="8">
    <location>
        <begin position="793"/>
        <end position="978"/>
    </location>
</feature>
<feature type="compositionally biased region" description="Low complexity" evidence="8">
    <location>
        <begin position="59"/>
        <end position="83"/>
    </location>
</feature>
<proteinExistence type="inferred from homology"/>
<feature type="compositionally biased region" description="Basic residues" evidence="8">
    <location>
        <begin position="959"/>
        <end position="978"/>
    </location>
</feature>
<name>A0A0C3C7E4_HEBCY</name>
<accession>A0A0C3C7E4</accession>
<feature type="compositionally biased region" description="Basic and acidic residues" evidence="8">
    <location>
        <begin position="510"/>
        <end position="524"/>
    </location>
</feature>
<comment type="subcellular location">
    <subcellularLocation>
        <location evidence="3">Cytoplasm</location>
    </subcellularLocation>
    <subcellularLocation>
        <location evidence="2">Nucleus</location>
    </subcellularLocation>
</comment>
<feature type="compositionally biased region" description="Basic residues" evidence="8">
    <location>
        <begin position="131"/>
        <end position="144"/>
    </location>
</feature>
<dbReference type="InterPro" id="IPR039024">
    <property type="entry name" value="RTC4"/>
</dbReference>
<dbReference type="EMBL" id="KN831773">
    <property type="protein sequence ID" value="KIM44795.1"/>
    <property type="molecule type" value="Genomic_DNA"/>
</dbReference>
<dbReference type="STRING" id="686832.A0A0C3C7E4"/>
<feature type="compositionally biased region" description="Low complexity" evidence="8">
    <location>
        <begin position="930"/>
        <end position="956"/>
    </location>
</feature>
<reference evidence="11" key="2">
    <citation type="submission" date="2015-01" db="EMBL/GenBank/DDBJ databases">
        <title>Evolutionary Origins and Diversification of the Mycorrhizal Mutualists.</title>
        <authorList>
            <consortium name="DOE Joint Genome Institute"/>
            <consortium name="Mycorrhizal Genomics Consortium"/>
            <person name="Kohler A."/>
            <person name="Kuo A."/>
            <person name="Nagy L.G."/>
            <person name="Floudas D."/>
            <person name="Copeland A."/>
            <person name="Barry K.W."/>
            <person name="Cichocki N."/>
            <person name="Veneault-Fourrey C."/>
            <person name="LaButti K."/>
            <person name="Lindquist E.A."/>
            <person name="Lipzen A."/>
            <person name="Lundell T."/>
            <person name="Morin E."/>
            <person name="Murat C."/>
            <person name="Riley R."/>
            <person name="Ohm R."/>
            <person name="Sun H."/>
            <person name="Tunlid A."/>
            <person name="Henrissat B."/>
            <person name="Grigoriev I.V."/>
            <person name="Hibbett D.S."/>
            <person name="Martin F."/>
        </authorList>
    </citation>
    <scope>NUCLEOTIDE SEQUENCE [LARGE SCALE GENOMIC DNA]</scope>
    <source>
        <strain evidence="11">h7</strain>
    </source>
</reference>
<evidence type="ECO:0000256" key="3">
    <source>
        <dbReference type="ARBA" id="ARBA00004496"/>
    </source>
</evidence>
<comment type="function">
    <text evidence="1">May be involved in a process influencing telomere capping.</text>
</comment>
<dbReference type="GO" id="GO:0005737">
    <property type="term" value="C:cytoplasm"/>
    <property type="evidence" value="ECO:0007669"/>
    <property type="project" value="UniProtKB-SubCell"/>
</dbReference>
<feature type="compositionally biased region" description="Basic and acidic residues" evidence="8">
    <location>
        <begin position="800"/>
        <end position="809"/>
    </location>
</feature>
<feature type="compositionally biased region" description="Polar residues" evidence="8">
    <location>
        <begin position="300"/>
        <end position="314"/>
    </location>
</feature>
<dbReference type="OrthoDB" id="128308at2759"/>
<dbReference type="GO" id="GO:0005634">
    <property type="term" value="C:nucleus"/>
    <property type="evidence" value="ECO:0007669"/>
    <property type="project" value="UniProtKB-SubCell"/>
</dbReference>
<evidence type="ECO:0000259" key="9">
    <source>
        <dbReference type="SMART" id="SM01312"/>
    </source>
</evidence>
<feature type="compositionally biased region" description="Basic and acidic residues" evidence="8">
    <location>
        <begin position="908"/>
        <end position="929"/>
    </location>
</feature>
<dbReference type="Proteomes" id="UP000053424">
    <property type="component" value="Unassembled WGS sequence"/>
</dbReference>
<feature type="compositionally biased region" description="Basic and acidic residues" evidence="8">
    <location>
        <begin position="871"/>
        <end position="887"/>
    </location>
</feature>
<reference evidence="10 11" key="1">
    <citation type="submission" date="2014-04" db="EMBL/GenBank/DDBJ databases">
        <authorList>
            <consortium name="DOE Joint Genome Institute"/>
            <person name="Kuo A."/>
            <person name="Gay G."/>
            <person name="Dore J."/>
            <person name="Kohler A."/>
            <person name="Nagy L.G."/>
            <person name="Floudas D."/>
            <person name="Copeland A."/>
            <person name="Barry K.W."/>
            <person name="Cichocki N."/>
            <person name="Veneault-Fourrey C."/>
            <person name="LaButti K."/>
            <person name="Lindquist E.A."/>
            <person name="Lipzen A."/>
            <person name="Lundell T."/>
            <person name="Morin E."/>
            <person name="Murat C."/>
            <person name="Sun H."/>
            <person name="Tunlid A."/>
            <person name="Henrissat B."/>
            <person name="Grigoriev I.V."/>
            <person name="Hibbett D.S."/>
            <person name="Martin F."/>
            <person name="Nordberg H.P."/>
            <person name="Cantor M.N."/>
            <person name="Hua S.X."/>
        </authorList>
    </citation>
    <scope>NUCLEOTIDE SEQUENCE [LARGE SCALE GENOMIC DNA]</scope>
    <source>
        <strain evidence="11">h7</strain>
    </source>
</reference>
<evidence type="ECO:0000256" key="8">
    <source>
        <dbReference type="SAM" id="MobiDB-lite"/>
    </source>
</evidence>
<feature type="compositionally biased region" description="Basic and acidic residues" evidence="8">
    <location>
        <begin position="195"/>
        <end position="218"/>
    </location>
</feature>
<feature type="compositionally biased region" description="Basic and acidic residues" evidence="8">
    <location>
        <begin position="332"/>
        <end position="354"/>
    </location>
</feature>
<comment type="similarity">
    <text evidence="4">Belongs to the RTC4 family.</text>
</comment>
<keyword evidence="6" id="KW-0963">Cytoplasm</keyword>
<feature type="compositionally biased region" description="Polar residues" evidence="8">
    <location>
        <begin position="241"/>
        <end position="254"/>
    </location>
</feature>
<dbReference type="Pfam" id="PF14474">
    <property type="entry name" value="RTC4"/>
    <property type="match status" value="1"/>
</dbReference>
<organism evidence="10 11">
    <name type="scientific">Hebeloma cylindrosporum</name>
    <dbReference type="NCBI Taxonomy" id="76867"/>
    <lineage>
        <taxon>Eukaryota</taxon>
        <taxon>Fungi</taxon>
        <taxon>Dikarya</taxon>
        <taxon>Basidiomycota</taxon>
        <taxon>Agaricomycotina</taxon>
        <taxon>Agaricomycetes</taxon>
        <taxon>Agaricomycetidae</taxon>
        <taxon>Agaricales</taxon>
        <taxon>Agaricineae</taxon>
        <taxon>Hymenogastraceae</taxon>
        <taxon>Hebeloma</taxon>
    </lineage>
</organism>
<dbReference type="AlphaFoldDB" id="A0A0C3C7E4"/>
<protein>
    <recommendedName>
        <fullName evidence="5">Restriction of telomere capping protein 4</fullName>
    </recommendedName>
</protein>
<evidence type="ECO:0000313" key="11">
    <source>
        <dbReference type="Proteomes" id="UP000053424"/>
    </source>
</evidence>
<feature type="region of interest" description="Disordered" evidence="8">
    <location>
        <begin position="1029"/>
        <end position="1049"/>
    </location>
</feature>
<dbReference type="InterPro" id="IPR028094">
    <property type="entry name" value="RTC4_C"/>
</dbReference>
<dbReference type="PANTHER" id="PTHR41391:SF1">
    <property type="entry name" value="RESTRICTION OF TELOMERE CAPPING PROTEIN 4"/>
    <property type="match status" value="1"/>
</dbReference>
<dbReference type="PANTHER" id="PTHR41391">
    <property type="entry name" value="RESTRICTION OF TELOMERE CAPPING PROTEIN 4"/>
    <property type="match status" value="1"/>
</dbReference>
<sequence>MDKFLATHGSIDNASRISRPLGMGLAYENLGISLDPPGATKSKKPTPSASQGNYSKFRPAPSTKSSSSQPTPSSSQGPSRSMSDNASRRTIGKNSRNPPKGTIVLGDSESSDEIDFLSSQAEGEEDDLHDRKKKKRELQAKKGKNVPEAAFVDEQGKQHAYDPKFPPKKKFAGLKFTKTKKTEQASDNSMVPISRDSEKEQYLEQKSTRTSHLNKDMAKSTATTSKSAEGDDDVVYVSPLSGKSANSNRRTSPIPSRVHRRLPSNTTQPPSAQPRPVPRPKNGGRPVPFPLNSEHKSTYEPRSSQTNAPSSSAAPLNMMPIDTSSQTTVALERYRTWSESPERSEKKAELDDFPHLSPPSSPARKRITVGDFPFVSPLGGTKTRAEPMKSHASSSRLPVPFPMPSPQSKTDDRPKGKPYIQPSQAKDKGKGKNKVQIGPCSEEEDAGGLKASEKRKREKKAKKLEKKADPFPMSTQVLASIRSPSVPPTWSSSPAGPSRSGKRTSEGGSDDERISKRSRTERDALLQSPARLLFDEEGDSISISPNVDPKSLCPYCDTPLPSSPSPLLQNILAATRKKSQRDPRPSNPLGLKAPLAAFNTVCQRHRFESQILPEAEKKGWPKTIEWKKLGERIAKMKEMLQALIEDTGQLEGEDNDDWEVVVQSNKNAKISKKGAKARSLFWVEIMAEIKSKGLRAVSGVRGQFANFEKAQPGYYGELGSVIIHQTLYNMFPPASMDPNSIAPLTANEFVQRILVPEVALHLIMEDKGFSDEDMQEALTILRESSAYGVAMFPEDGGEWDGNKKQEENGKIGVGDRIVMERAKKRRKELEEEEREEKERKAVKEQQSRPRPRPKPVAKGSSNISVLAPVKSGDERSIRSNNRVRSDYSDMDTDTTSEADSAIQGSDSDNIHQRTSVRRDRSLSASETRRQTPIPRTRTTSRILAGLSLDSDSDQSSKAGGKRPPRSSLASKRKQRGIQRVRSQRYLVANPIALLRSFPPAILPRHLSRKAVLVLASSWMTNPPRNPGLHEGGRQAHHNPPFCVPGTVQR</sequence>
<feature type="domain" description="Restriction of telomere capping protein 4 C-terminal" evidence="9">
    <location>
        <begin position="643"/>
        <end position="794"/>
    </location>
</feature>
<evidence type="ECO:0000256" key="2">
    <source>
        <dbReference type="ARBA" id="ARBA00004123"/>
    </source>
</evidence>
<gene>
    <name evidence="10" type="ORF">M413DRAFT_362806</name>
</gene>
<evidence type="ECO:0000256" key="6">
    <source>
        <dbReference type="ARBA" id="ARBA00022490"/>
    </source>
</evidence>
<feature type="region of interest" description="Disordered" evidence="8">
    <location>
        <begin position="29"/>
        <end position="531"/>
    </location>
</feature>
<feature type="compositionally biased region" description="Basic and acidic residues" evidence="8">
    <location>
        <begin position="836"/>
        <end position="847"/>
    </location>
</feature>
<evidence type="ECO:0000313" key="10">
    <source>
        <dbReference type="EMBL" id="KIM44795.1"/>
    </source>
</evidence>
<dbReference type="HOGENOM" id="CLU_291184_0_0_1"/>